<dbReference type="STRING" id="1890364.A0A2P6N7L0"/>
<dbReference type="SMART" id="SM00323">
    <property type="entry name" value="RasGAP"/>
    <property type="match status" value="1"/>
</dbReference>
<keyword evidence="2" id="KW-0325">Glycoprotein</keyword>
<keyword evidence="8" id="KW-1185">Reference proteome</keyword>
<keyword evidence="5" id="KW-0732">Signal</keyword>
<dbReference type="Gene3D" id="2.60.40.10">
    <property type="entry name" value="Immunoglobulins"/>
    <property type="match status" value="1"/>
</dbReference>
<dbReference type="InterPro" id="IPR039360">
    <property type="entry name" value="Ras_GTPase"/>
</dbReference>
<keyword evidence="4" id="KW-0812">Transmembrane</keyword>
<dbReference type="SMART" id="SM00423">
    <property type="entry name" value="PSI"/>
    <property type="match status" value="4"/>
</dbReference>
<dbReference type="SUPFAM" id="SSF48350">
    <property type="entry name" value="GTPase activation domain, GAP"/>
    <property type="match status" value="1"/>
</dbReference>
<dbReference type="Pfam" id="PF00616">
    <property type="entry name" value="RasGAP"/>
    <property type="match status" value="1"/>
</dbReference>
<protein>
    <recommendedName>
        <fullName evidence="6">Ras-GAP domain-containing protein</fullName>
    </recommendedName>
</protein>
<evidence type="ECO:0000256" key="4">
    <source>
        <dbReference type="SAM" id="Phobius"/>
    </source>
</evidence>
<dbReference type="InterPro" id="IPR013783">
    <property type="entry name" value="Ig-like_fold"/>
</dbReference>
<dbReference type="EMBL" id="MDYQ01000165">
    <property type="protein sequence ID" value="PRP79935.1"/>
    <property type="molecule type" value="Genomic_DNA"/>
</dbReference>
<feature type="region of interest" description="Disordered" evidence="3">
    <location>
        <begin position="1313"/>
        <end position="1404"/>
    </location>
</feature>
<sequence>MRGLPLNLLLLIIPLIVSAYDNTFLFGNSTLRISGMMGANQYTVTLKPLSNGQNNTFSVPITVSSPIPFINYNADAEAAVVVIPSSSGSISWILIINSRTNSISSNFSIPIAIKQNNAAALMLMDPPLNPTNFILWDNRLAYAFNGTVQFTNWTTTTPNFVCSGKYSFSYSSTLTGYMQLNTFAQTTPAFNKTITLGSGSFSNCSVFTANNVTNVIMILNNVGFAIINTLSSDGLTLSYQDYAILSDPTSRVTSLTVDINNQVIYWMDNNGNISRGLDDHTMTPLGSGGSGSMTFLSSTDQIAYVTTSTPSIRYVSVSNCISCTKNDPTYCMWNEVDVICVDRTAPNNYAYGTLYSETSQCPTMNDTTPSLGPISGNTTLNMTIHLSMYHNPTGNWTCVIDDKPVQAIAYKSTNGSVNLQCMTPPHTLANSTESDNVTVYVRYKNSIAPYTQNNFTYTYTDCSVADTIDDCMALVTPVGCGWCNYLSLCTHRIDCTNVTSWLQDVPHFSSISPTEFAVGVKDYTLTFTGNFKSSANYTWNYARGQENYTAPLVYINDTQLQFTLSKNTTLRGTYNVDALGSTFMNNTATITLTIVDCVSLTNCTSCLLSTVCNWCQNQCNTSNTNLPCVTATQYTPLNASLSFYVGVQCQLASPKVSSASFPLGQSILISLWYNPSPNNYSALLYSLTENTNQSIAMVPISQKRQATSDGNGGNYTLDGSTLTPGRYNASIYHLDQYFDRLPSVFVVYDCPTLDTCEKCVRSPYGCAWNGTCDLGTLVRNGMSCPASTSNTDAILPPPAPPSKTTEYIIIGVVVGLVVILIIIVIVAIVFIRKRRESQGKDISLPPPPDFSTVGLEKDTSPMFNIPASVRPKLAQLEELLMDNNIERARALSSIPSGNEQDQFGKFYMYLAMYRGRDVPSRLLLRYINIEIDKTKQETTLFRLTSVSTSMFTSYAKINGLEYLWKVLASPIWDIIVQAPDGDSPNTETINMEVDPDKIGQEEKDFMDANIYQLLAVLSKIFTRIRKSDAMSPEFRRILKQIRQLVGERYPNSEQKAVGSFMFLRYVVPSIVAPHVYHLLQKPPSASAQRMLVLVSRVMQNLANETLPSLKAEHMVKLDQFIIDNLPPLHQLYDRITTDVPATAEGPSVVIPETTRDNALAWMHNFIVRNRNKIEPKPELQVRRAEMNYHLTSRRTSWPASKAPRIVNVCVWDISWVTLSIISSICVSPEAAQKRCPSSYLGDVGGQERERTSSKSVEFPLSGDSGKNINSMIRLYGNCFLSTTCELSLWVVCSSNFGRTNITHGLHNLMIVPNQENRGEQVNGAEPKREPGTQMHSHTQIVGEDSYSSSSESEGSDSGRKRKRAESPSLDDRSKIAILLNDMASGSWGRHPSTTKQEITLPPPPITEQLPTPISTPKVADSNNLAPVNWVVRKTNSAERPTMTANEYPSTMDPNQWKNPLAMGASNVPQMPFGHLQNPMMAGAMFPYTFNPYFMPPPPSMNPAQYTMMTPQASSDLRHQMPKGSEMPSLMMTAHPYMHMQNPYGGMFGMAPPNYPANASPYPIPSQMMMQNPTPSPSIPPPSFPEPATRQASEFNKKDKKLSSTHGIKNNFAVGRTSETNGYTRPQGGPQLNKGSRFRLLEEPDEMQRKSYKKENRCLHPNPLVICKRDAKNDNTKLTDGFVTVKLVDSEGRELPPSRTACLESIDGGLTHPLDEDCSTVFSLKILQTSQGQLFRLLFTVTYRVKGSTSHEEKIYSEPFGVYSNKLRRQAQLQLQRANGAAVQH</sequence>
<dbReference type="PANTHER" id="PTHR10194:SF60">
    <property type="entry name" value="RAS GTPASE-ACTIVATING PROTEIN RASKOL"/>
    <property type="match status" value="1"/>
</dbReference>
<feature type="compositionally biased region" description="Pro residues" evidence="3">
    <location>
        <begin position="1573"/>
        <end position="1584"/>
    </location>
</feature>
<gene>
    <name evidence="7" type="ORF">PROFUN_05911</name>
</gene>
<keyword evidence="4" id="KW-0472">Membrane</keyword>
<feature type="domain" description="Ras-GAP" evidence="6">
    <location>
        <begin position="901"/>
        <end position="1103"/>
    </location>
</feature>
<dbReference type="PROSITE" id="PS50018">
    <property type="entry name" value="RAS_GTPASE_ACTIV_2"/>
    <property type="match status" value="1"/>
</dbReference>
<dbReference type="SUPFAM" id="SSF81296">
    <property type="entry name" value="E set domains"/>
    <property type="match status" value="1"/>
</dbReference>
<organism evidence="7 8">
    <name type="scientific">Planoprotostelium fungivorum</name>
    <dbReference type="NCBI Taxonomy" id="1890364"/>
    <lineage>
        <taxon>Eukaryota</taxon>
        <taxon>Amoebozoa</taxon>
        <taxon>Evosea</taxon>
        <taxon>Variosea</taxon>
        <taxon>Cavosteliida</taxon>
        <taxon>Cavosteliaceae</taxon>
        <taxon>Planoprotostelium</taxon>
    </lineage>
</organism>
<proteinExistence type="predicted"/>
<dbReference type="InterPro" id="IPR014756">
    <property type="entry name" value="Ig_E-set"/>
</dbReference>
<keyword evidence="1" id="KW-0343">GTPase activation</keyword>
<dbReference type="Proteomes" id="UP000241769">
    <property type="component" value="Unassembled WGS sequence"/>
</dbReference>
<feature type="signal peptide" evidence="5">
    <location>
        <begin position="1"/>
        <end position="19"/>
    </location>
</feature>
<name>A0A2P6N7L0_9EUKA</name>
<feature type="compositionally biased region" description="Low complexity" evidence="3">
    <location>
        <begin position="1342"/>
        <end position="1352"/>
    </location>
</feature>
<feature type="transmembrane region" description="Helical" evidence="4">
    <location>
        <begin position="1062"/>
        <end position="1079"/>
    </location>
</feature>
<evidence type="ECO:0000256" key="2">
    <source>
        <dbReference type="ARBA" id="ARBA00023180"/>
    </source>
</evidence>
<dbReference type="InterPro" id="IPR016201">
    <property type="entry name" value="PSI"/>
</dbReference>
<evidence type="ECO:0000313" key="7">
    <source>
        <dbReference type="EMBL" id="PRP79935.1"/>
    </source>
</evidence>
<dbReference type="InParanoid" id="A0A2P6N7L0"/>
<feature type="chain" id="PRO_5015195517" description="Ras-GAP domain-containing protein" evidence="5">
    <location>
        <begin position="20"/>
        <end position="1784"/>
    </location>
</feature>
<dbReference type="PANTHER" id="PTHR10194">
    <property type="entry name" value="RAS GTPASE-ACTIVATING PROTEINS"/>
    <property type="match status" value="1"/>
</dbReference>
<feature type="region of interest" description="Disordered" evidence="3">
    <location>
        <begin position="1239"/>
        <end position="1260"/>
    </location>
</feature>
<dbReference type="Gene3D" id="1.10.506.10">
    <property type="entry name" value="GTPase Activation - p120gap, domain 1"/>
    <property type="match status" value="1"/>
</dbReference>
<comment type="caution">
    <text evidence="7">The sequence shown here is derived from an EMBL/GenBank/DDBJ whole genome shotgun (WGS) entry which is preliminary data.</text>
</comment>
<evidence type="ECO:0000256" key="3">
    <source>
        <dbReference type="SAM" id="MobiDB-lite"/>
    </source>
</evidence>
<evidence type="ECO:0000313" key="8">
    <source>
        <dbReference type="Proteomes" id="UP000241769"/>
    </source>
</evidence>
<dbReference type="InterPro" id="IPR001936">
    <property type="entry name" value="RasGAP_dom"/>
</dbReference>
<reference evidence="7 8" key="1">
    <citation type="journal article" date="2018" name="Genome Biol. Evol.">
        <title>Multiple Roots of Fruiting Body Formation in Amoebozoa.</title>
        <authorList>
            <person name="Hillmann F."/>
            <person name="Forbes G."/>
            <person name="Novohradska S."/>
            <person name="Ferling I."/>
            <person name="Riege K."/>
            <person name="Groth M."/>
            <person name="Westermann M."/>
            <person name="Marz M."/>
            <person name="Spaller T."/>
            <person name="Winckler T."/>
            <person name="Schaap P."/>
            <person name="Glockner G."/>
        </authorList>
    </citation>
    <scope>NUCLEOTIDE SEQUENCE [LARGE SCALE GENOMIC DNA]</scope>
    <source>
        <strain evidence="7 8">Jena</strain>
    </source>
</reference>
<dbReference type="GO" id="GO:0005096">
    <property type="term" value="F:GTPase activator activity"/>
    <property type="evidence" value="ECO:0007669"/>
    <property type="project" value="UniProtKB-KW"/>
</dbReference>
<dbReference type="InterPro" id="IPR008936">
    <property type="entry name" value="Rho_GTPase_activation_prot"/>
</dbReference>
<evidence type="ECO:0000256" key="1">
    <source>
        <dbReference type="ARBA" id="ARBA00022468"/>
    </source>
</evidence>
<feature type="region of interest" description="Disordered" evidence="3">
    <location>
        <begin position="1570"/>
        <end position="1635"/>
    </location>
</feature>
<dbReference type="OrthoDB" id="17673at2759"/>
<feature type="transmembrane region" description="Helical" evidence="4">
    <location>
        <begin position="807"/>
        <end position="831"/>
    </location>
</feature>
<evidence type="ECO:0000259" key="6">
    <source>
        <dbReference type="PROSITE" id="PS50018"/>
    </source>
</evidence>
<accession>A0A2P6N7L0</accession>
<evidence type="ECO:0000256" key="5">
    <source>
        <dbReference type="SAM" id="SignalP"/>
    </source>
</evidence>
<keyword evidence="4" id="KW-1133">Transmembrane helix</keyword>